<feature type="compositionally biased region" description="Low complexity" evidence="1">
    <location>
        <begin position="32"/>
        <end position="41"/>
    </location>
</feature>
<evidence type="ECO:0000313" key="4">
    <source>
        <dbReference type="EMBL" id="MDS1269758.1"/>
    </source>
</evidence>
<evidence type="ECO:0000256" key="2">
    <source>
        <dbReference type="SAM" id="Phobius"/>
    </source>
</evidence>
<dbReference type="EMBL" id="JAVLVT010000002">
    <property type="protein sequence ID" value="MDS1269758.1"/>
    <property type="molecule type" value="Genomic_DNA"/>
</dbReference>
<name>A0ABU2H383_9ACTN</name>
<feature type="domain" description="CAAX prenyl protease 2/Lysostaphin resistance protein A-like" evidence="3">
    <location>
        <begin position="211"/>
        <end position="300"/>
    </location>
</feature>
<dbReference type="Proteomes" id="UP001250214">
    <property type="component" value="Unassembled WGS sequence"/>
</dbReference>
<accession>A0ABU2H383</accession>
<dbReference type="InterPro" id="IPR003675">
    <property type="entry name" value="Rce1/LyrA-like_dom"/>
</dbReference>
<sequence>MRESPPPGPAEFPDAHGSVPPQVTEDGRGRAATDPAASAGPAGPPQAPPGPRSPVPGAAYHRVAATVPRRWWIAPLALLCAAVVWLAAVAVVMLLATMVSVVVPLLFGAEVSGDDTTIYGHPVADLTVQLLMLTLLIPAVYLVARVVQGRRPGTLSSVVGHLRWRWLLYCFGAGIPAVFLALGLPVVLWAVAGAEQRLTGDFVGVQTFVFAMVVIVALVPLQAAAEEYGLRGFVMQTAGSYTASPWLGIVVSTALFTMLHFSYTFWALADVALFGAAMAWLIWRTGGLEAGIALHVLHNLAAFTITAWDGTLMDLETAGSWQGTVTTLVELVVFCLIVVRLADRMGIRRTVSDSRPVARE</sequence>
<feature type="transmembrane region" description="Helical" evidence="2">
    <location>
        <begin position="167"/>
        <end position="191"/>
    </location>
</feature>
<feature type="transmembrane region" description="Helical" evidence="2">
    <location>
        <begin position="127"/>
        <end position="147"/>
    </location>
</feature>
<keyword evidence="2" id="KW-0812">Transmembrane</keyword>
<feature type="transmembrane region" description="Helical" evidence="2">
    <location>
        <begin position="76"/>
        <end position="107"/>
    </location>
</feature>
<protein>
    <submittedName>
        <fullName evidence="4">CPBP family intramembrane glutamic endopeptidase</fullName>
        <ecNumber evidence="4">3.4.-.-</ecNumber>
    </submittedName>
</protein>
<organism evidence="4 5">
    <name type="scientific">Lipingzhangella rawalii</name>
    <dbReference type="NCBI Taxonomy" id="2055835"/>
    <lineage>
        <taxon>Bacteria</taxon>
        <taxon>Bacillati</taxon>
        <taxon>Actinomycetota</taxon>
        <taxon>Actinomycetes</taxon>
        <taxon>Streptosporangiales</taxon>
        <taxon>Nocardiopsidaceae</taxon>
        <taxon>Lipingzhangella</taxon>
    </lineage>
</organism>
<dbReference type="GO" id="GO:0016787">
    <property type="term" value="F:hydrolase activity"/>
    <property type="evidence" value="ECO:0007669"/>
    <property type="project" value="UniProtKB-KW"/>
</dbReference>
<dbReference type="EC" id="3.4.-.-" evidence="4"/>
<feature type="transmembrane region" description="Helical" evidence="2">
    <location>
        <begin position="320"/>
        <end position="339"/>
    </location>
</feature>
<feature type="transmembrane region" description="Helical" evidence="2">
    <location>
        <begin position="263"/>
        <end position="283"/>
    </location>
</feature>
<feature type="compositionally biased region" description="Pro residues" evidence="1">
    <location>
        <begin position="1"/>
        <end position="10"/>
    </location>
</feature>
<reference evidence="5" key="1">
    <citation type="submission" date="2023-07" db="EMBL/GenBank/DDBJ databases">
        <title>Novel species in the genus Lipingzhangella isolated from Sambhar Salt Lake.</title>
        <authorList>
            <person name="Jiya N."/>
            <person name="Kajale S."/>
            <person name="Sharma A."/>
        </authorList>
    </citation>
    <scope>NUCLEOTIDE SEQUENCE [LARGE SCALE GENOMIC DNA]</scope>
    <source>
        <strain evidence="5">LS1_29</strain>
    </source>
</reference>
<keyword evidence="2" id="KW-0472">Membrane</keyword>
<keyword evidence="5" id="KW-1185">Reference proteome</keyword>
<evidence type="ECO:0000313" key="5">
    <source>
        <dbReference type="Proteomes" id="UP001250214"/>
    </source>
</evidence>
<feature type="region of interest" description="Disordered" evidence="1">
    <location>
        <begin position="1"/>
        <end position="55"/>
    </location>
</feature>
<feature type="transmembrane region" description="Helical" evidence="2">
    <location>
        <begin position="233"/>
        <end position="257"/>
    </location>
</feature>
<gene>
    <name evidence="4" type="ORF">RIF23_05560</name>
</gene>
<comment type="caution">
    <text evidence="4">The sequence shown here is derived from an EMBL/GenBank/DDBJ whole genome shotgun (WGS) entry which is preliminary data.</text>
</comment>
<proteinExistence type="predicted"/>
<keyword evidence="4" id="KW-0378">Hydrolase</keyword>
<evidence type="ECO:0000256" key="1">
    <source>
        <dbReference type="SAM" id="MobiDB-lite"/>
    </source>
</evidence>
<feature type="transmembrane region" description="Helical" evidence="2">
    <location>
        <begin position="290"/>
        <end position="308"/>
    </location>
</feature>
<evidence type="ECO:0000259" key="3">
    <source>
        <dbReference type="Pfam" id="PF02517"/>
    </source>
</evidence>
<keyword evidence="2" id="KW-1133">Transmembrane helix</keyword>
<feature type="transmembrane region" description="Helical" evidence="2">
    <location>
        <begin position="203"/>
        <end position="221"/>
    </location>
</feature>
<dbReference type="Pfam" id="PF02517">
    <property type="entry name" value="Rce1-like"/>
    <property type="match status" value="1"/>
</dbReference>
<feature type="compositionally biased region" description="Pro residues" evidence="1">
    <location>
        <begin position="42"/>
        <end position="54"/>
    </location>
</feature>